<feature type="compositionally biased region" description="Basic and acidic residues" evidence="1">
    <location>
        <begin position="437"/>
        <end position="448"/>
    </location>
</feature>
<dbReference type="GO" id="GO:0005796">
    <property type="term" value="C:Golgi lumen"/>
    <property type="evidence" value="ECO:0007669"/>
    <property type="project" value="TreeGrafter"/>
</dbReference>
<dbReference type="RefSeq" id="XP_052947864.1">
    <property type="nucleotide sequence ID" value="XM_053088337.1"/>
</dbReference>
<dbReference type="PANTHER" id="PTHR45694:SF5">
    <property type="entry name" value="GLUTAREDOXIN 2"/>
    <property type="match status" value="1"/>
</dbReference>
<dbReference type="AlphaFoldDB" id="A0AA38HAY0"/>
<feature type="region of interest" description="Disordered" evidence="1">
    <location>
        <begin position="1"/>
        <end position="20"/>
    </location>
</feature>
<evidence type="ECO:0000256" key="1">
    <source>
        <dbReference type="SAM" id="MobiDB-lite"/>
    </source>
</evidence>
<dbReference type="PANTHER" id="PTHR45694">
    <property type="entry name" value="GLUTAREDOXIN 2"/>
    <property type="match status" value="1"/>
</dbReference>
<dbReference type="EMBL" id="JAKWFO010000003">
    <property type="protein sequence ID" value="KAI9638087.1"/>
    <property type="molecule type" value="Genomic_DNA"/>
</dbReference>
<dbReference type="GO" id="GO:0015038">
    <property type="term" value="F:glutathione disulfide oxidoreductase activity"/>
    <property type="evidence" value="ECO:0007669"/>
    <property type="project" value="TreeGrafter"/>
</dbReference>
<keyword evidence="3" id="KW-1185">Reference proteome</keyword>
<sequence>MIDYTPALSQPIPLPSSSTQRTVPLLTVQLPPSPPATPPGYGFKSDAFYDMSHHASSSSSTHQRHLPISPLDDSPLSLPTLLSDDEDLSPGGSTGLQTPPSIHIVEPSLTHIITEHAMLNAFAQETTPSVKQDGFERRATYPLLSPQRPLVKKQMWPHIERPASPPTTPKGHPLSKGQTYFNFQSIVPISKPKAGPGHTSTLSYLLRVPRRSRPLVLVVFCVVVFALVALTNGSPRAPAGASTRVQATAFAKMDAPIVPHATVRPTDLPSIAFESAEEELAALISFITSTSANSLPSLDPTKPLEPGAVLDFDPTHPNAREDLNLLKDEIHTLYPLILFGKMRDPWHREVKKMLAEYKIVPAPLIIELDQRRDNEMLSPLLARLLGTKELPLLTLFGKSLGSYHDVLDLREKGELKAVLEEGGMSVKAAKKNKKTKKEREREENERILGPRPIVDGI</sequence>
<reference evidence="2" key="1">
    <citation type="journal article" date="2022" name="G3 (Bethesda)">
        <title>High quality genome of the basidiomycete yeast Dioszegia hungarica PDD-24b-2 isolated from cloud water.</title>
        <authorList>
            <person name="Jarrige D."/>
            <person name="Haridas S."/>
            <person name="Bleykasten-Grosshans C."/>
            <person name="Joly M."/>
            <person name="Nadalig T."/>
            <person name="Sancelme M."/>
            <person name="Vuilleumier S."/>
            <person name="Grigoriev I.V."/>
            <person name="Amato P."/>
            <person name="Bringel F."/>
        </authorList>
    </citation>
    <scope>NUCLEOTIDE SEQUENCE</scope>
    <source>
        <strain evidence="2">PDD-24b-2</strain>
    </source>
</reference>
<dbReference type="GO" id="GO:0005801">
    <property type="term" value="C:cis-Golgi network"/>
    <property type="evidence" value="ECO:0007669"/>
    <property type="project" value="TreeGrafter"/>
</dbReference>
<feature type="region of interest" description="Disordered" evidence="1">
    <location>
        <begin position="427"/>
        <end position="457"/>
    </location>
</feature>
<evidence type="ECO:0008006" key="4">
    <source>
        <dbReference type="Google" id="ProtNLM"/>
    </source>
</evidence>
<dbReference type="Proteomes" id="UP001164286">
    <property type="component" value="Unassembled WGS sequence"/>
</dbReference>
<dbReference type="GO" id="GO:0034599">
    <property type="term" value="P:cellular response to oxidative stress"/>
    <property type="evidence" value="ECO:0007669"/>
    <property type="project" value="TreeGrafter"/>
</dbReference>
<evidence type="ECO:0000313" key="2">
    <source>
        <dbReference type="EMBL" id="KAI9638087.1"/>
    </source>
</evidence>
<dbReference type="PROSITE" id="PS51354">
    <property type="entry name" value="GLUTAREDOXIN_2"/>
    <property type="match status" value="1"/>
</dbReference>
<dbReference type="GeneID" id="77727542"/>
<protein>
    <recommendedName>
        <fullName evidence="4">Glutaredoxin domain-containing protein</fullName>
    </recommendedName>
</protein>
<dbReference type="InterPro" id="IPR036249">
    <property type="entry name" value="Thioredoxin-like_sf"/>
</dbReference>
<accession>A0AA38HAY0</accession>
<evidence type="ECO:0000313" key="3">
    <source>
        <dbReference type="Proteomes" id="UP001164286"/>
    </source>
</evidence>
<organism evidence="2 3">
    <name type="scientific">Dioszegia hungarica</name>
    <dbReference type="NCBI Taxonomy" id="4972"/>
    <lineage>
        <taxon>Eukaryota</taxon>
        <taxon>Fungi</taxon>
        <taxon>Dikarya</taxon>
        <taxon>Basidiomycota</taxon>
        <taxon>Agaricomycotina</taxon>
        <taxon>Tremellomycetes</taxon>
        <taxon>Tremellales</taxon>
        <taxon>Bulleribasidiaceae</taxon>
        <taxon>Dioszegia</taxon>
    </lineage>
</organism>
<dbReference type="GO" id="GO:0000324">
    <property type="term" value="C:fungal-type vacuole"/>
    <property type="evidence" value="ECO:0007669"/>
    <property type="project" value="TreeGrafter"/>
</dbReference>
<proteinExistence type="predicted"/>
<dbReference type="SUPFAM" id="SSF52833">
    <property type="entry name" value="Thioredoxin-like"/>
    <property type="match status" value="1"/>
</dbReference>
<dbReference type="Gene3D" id="3.40.30.10">
    <property type="entry name" value="Glutaredoxin"/>
    <property type="match status" value="1"/>
</dbReference>
<comment type="caution">
    <text evidence="2">The sequence shown here is derived from an EMBL/GenBank/DDBJ whole genome shotgun (WGS) entry which is preliminary data.</text>
</comment>
<feature type="region of interest" description="Disordered" evidence="1">
    <location>
        <begin position="53"/>
        <end position="100"/>
    </location>
</feature>
<feature type="compositionally biased region" description="Low complexity" evidence="1">
    <location>
        <begin position="54"/>
        <end position="82"/>
    </location>
</feature>
<gene>
    <name evidence="2" type="ORF">MKK02DRAFT_31589</name>
</gene>
<name>A0AA38HAY0_9TREE</name>